<dbReference type="STRING" id="1514971.AUR64_08955"/>
<organism evidence="2 3">
    <name type="scientific">Haloprofundus marisrubri</name>
    <dbReference type="NCBI Taxonomy" id="1514971"/>
    <lineage>
        <taxon>Archaea</taxon>
        <taxon>Methanobacteriati</taxon>
        <taxon>Methanobacteriota</taxon>
        <taxon>Stenosarchaea group</taxon>
        <taxon>Halobacteria</taxon>
        <taxon>Halobacteriales</taxon>
        <taxon>Haloferacaceae</taxon>
        <taxon>Haloprofundus</taxon>
    </lineage>
</organism>
<dbReference type="SUPFAM" id="SSF53448">
    <property type="entry name" value="Nucleotide-diphospho-sugar transferases"/>
    <property type="match status" value="1"/>
</dbReference>
<dbReference type="Proteomes" id="UP000054387">
    <property type="component" value="Unassembled WGS sequence"/>
</dbReference>
<dbReference type="GO" id="GO:0006487">
    <property type="term" value="P:protein N-linked glycosylation"/>
    <property type="evidence" value="ECO:0007669"/>
    <property type="project" value="TreeGrafter"/>
</dbReference>
<keyword evidence="2" id="KW-0808">Transferase</keyword>
<evidence type="ECO:0000313" key="3">
    <source>
        <dbReference type="Proteomes" id="UP000054387"/>
    </source>
</evidence>
<dbReference type="AlphaFoldDB" id="A0A0W1R8Y1"/>
<dbReference type="InterPro" id="IPR029044">
    <property type="entry name" value="Nucleotide-diphossugar_trans"/>
</dbReference>
<dbReference type="Pfam" id="PF00535">
    <property type="entry name" value="Glycos_transf_2"/>
    <property type="match status" value="1"/>
</dbReference>
<accession>A0A0W1R8Y1</accession>
<dbReference type="GO" id="GO:0016740">
    <property type="term" value="F:transferase activity"/>
    <property type="evidence" value="ECO:0007669"/>
    <property type="project" value="UniProtKB-KW"/>
</dbReference>
<reference evidence="2 3" key="1">
    <citation type="submission" date="2015-12" db="EMBL/GenBank/DDBJ databases">
        <title>Haloprofundus marisrubri gen. nov., sp. nov., an extremely halophilic archaeon isolated from the Discovery deep brine-seawater interface in the Red Sea.</title>
        <authorList>
            <person name="Zhang G."/>
            <person name="Stingl U."/>
            <person name="Rashid M."/>
        </authorList>
    </citation>
    <scope>NUCLEOTIDE SEQUENCE [LARGE SCALE GENOMIC DNA]</scope>
    <source>
        <strain evidence="2 3">SB9</strain>
    </source>
</reference>
<name>A0A0W1R8Y1_9EURY</name>
<protein>
    <submittedName>
        <fullName evidence="2">Dolichol-P-glucose transferase</fullName>
    </submittedName>
</protein>
<feature type="domain" description="Glycosyltransferase 2-like" evidence="1">
    <location>
        <begin position="7"/>
        <end position="121"/>
    </location>
</feature>
<dbReference type="RefSeq" id="WP_058581108.1">
    <property type="nucleotide sequence ID" value="NZ_LOPU01000018.1"/>
</dbReference>
<dbReference type="PANTHER" id="PTHR10859">
    <property type="entry name" value="GLYCOSYL TRANSFERASE"/>
    <property type="match status" value="1"/>
</dbReference>
<dbReference type="Gene3D" id="3.90.550.10">
    <property type="entry name" value="Spore Coat Polysaccharide Biosynthesis Protein SpsA, Chain A"/>
    <property type="match status" value="1"/>
</dbReference>
<dbReference type="OrthoDB" id="11098at2157"/>
<proteinExistence type="predicted"/>
<sequence>MTRSVGVVVPAYRPDVDRLAAYIDALTETLAPETVRVELDAPTPEVVEATSSLPATVNVSPVRRGKGAAVTAGFEALSTDVRSFVDADGSTPAESFAAVLAPVLDDDADLSVGSRRHPEATVTAHQTLARRRLGDGFAWLAKRLLDAELYDYQCGAKAMTAEAWTDVRGHLYEPGFAWDVELVAVAAASNHALAEVPVEWEDRPGSTVSPVRTSFDLARSLLSARHRAKLIREDRLHALLDARRSPTPSLVERLGIDPVEE</sequence>
<evidence type="ECO:0000259" key="1">
    <source>
        <dbReference type="Pfam" id="PF00535"/>
    </source>
</evidence>
<comment type="caution">
    <text evidence="2">The sequence shown here is derived from an EMBL/GenBank/DDBJ whole genome shotgun (WGS) entry which is preliminary data.</text>
</comment>
<evidence type="ECO:0000313" key="2">
    <source>
        <dbReference type="EMBL" id="KTG09754.1"/>
    </source>
</evidence>
<gene>
    <name evidence="2" type="ORF">AUR64_08955</name>
</gene>
<dbReference type="InterPro" id="IPR001173">
    <property type="entry name" value="Glyco_trans_2-like"/>
</dbReference>
<keyword evidence="3" id="KW-1185">Reference proteome</keyword>
<dbReference type="PANTHER" id="PTHR10859:SF91">
    <property type="entry name" value="DOLICHYL-PHOSPHATE BETA-GLUCOSYLTRANSFERASE"/>
    <property type="match status" value="1"/>
</dbReference>
<dbReference type="EMBL" id="LOPU01000018">
    <property type="protein sequence ID" value="KTG09754.1"/>
    <property type="molecule type" value="Genomic_DNA"/>
</dbReference>